<organism evidence="4 5">
    <name type="scientific">Planktomarina temperata RCA23</name>
    <dbReference type="NCBI Taxonomy" id="666509"/>
    <lineage>
        <taxon>Bacteria</taxon>
        <taxon>Pseudomonadati</taxon>
        <taxon>Pseudomonadota</taxon>
        <taxon>Alphaproteobacteria</taxon>
        <taxon>Rhodobacterales</taxon>
        <taxon>Paracoccaceae</taxon>
        <taxon>Planktomarina</taxon>
    </lineage>
</organism>
<dbReference type="NCBIfam" id="TIGR02167">
    <property type="entry name" value="Liste_lipo_26"/>
    <property type="match status" value="4"/>
</dbReference>
<dbReference type="InterPro" id="IPR005046">
    <property type="entry name" value="DUF285"/>
</dbReference>
<name>A0AAN0RL41_9RHOB</name>
<feature type="domain" description="Bacterial Ig-like" evidence="3">
    <location>
        <begin position="1568"/>
        <end position="1626"/>
    </location>
</feature>
<evidence type="ECO:0000259" key="3">
    <source>
        <dbReference type="Pfam" id="PF19078"/>
    </source>
</evidence>
<dbReference type="KEGG" id="ptp:RCA23_c25520"/>
<feature type="signal peptide" evidence="1">
    <location>
        <begin position="1"/>
        <end position="32"/>
    </location>
</feature>
<dbReference type="InterPro" id="IPR011889">
    <property type="entry name" value="Liste_lipo_26"/>
</dbReference>
<accession>A0AAN0RL41</accession>
<sequence>MKDLFHLPVHFSRQFIALCLALLTLFATPASGQFLSDGVTPVNPIPNSNAILLAHIGNCLAEQPVTGLCTTWGDNSGFGAIPSWDVTNVNDFGNAFLNRTTFNGDISQWNMSNATSLYRMFQNALAFNRDISGWTVSNVKNFDGTFYIAQAFNQDISGWDTSAATDMKNMFQQANAFNQDIRKWTVTAAANRTKMFLNASAMTAVYGTHPLYGDTPRREFFYADNVATLEELAFPNNGLATINFQRNTLNYNVTIFDEKGIEIRVRPTEFDNVGHANASVSIGGSGPLVLDAQGYATHTVPVTMTRANPAQTVSIDVTSPDGTTVLTYTLNLSTQVIDDTNIASFVVDCLAEDPVGGICPNWASGAGLPTMPNWDVSDVTQMNAVFARAATFNGDISKWDTSNVTNMLGTFQQSANFNQDISDWDVSNVTQFSSMFSDATAFNQDIRKWAVTAGADLRGMFPRANAMHARFAGTTYFADTPRAPFFYAYDTDTLENLSFPNDPSVAISFNRQTRVYNLTVPDNPSIDISLGVSDFSNVNGQTATVTVDTNPVVLDPQGNGKYTLPLTGTVGIPQVVTIEVTASDGVTVGTYTLNLTIDFLTNANIAAAVNACLSEAPITGNCTNYAATTGRPIMSNWNVIHVTDMSSLFKNYANFNGNISAWNVSNVTNIQAMFNNATAFNQDISTWLVGNVTDMSSMFGNATSFDKALSVWNVGNVANMSSMFESAAAFNSSLKDWNVSSVTDMSRMFENATIFDQDIGGWTVTNVSDMSRMFKDARAFNQNIGPWRPQNLTNMRSVFSGAHSFNQDIRHWDVSKVTSMSRLFYDARVFNQDISGWNVSNVTDMGGMFAYSAFNYNIGGWNVGNVTSIAGMFQSNTVFNQDISLWNTSNMTSMGGAFEGSRFFNQDISTWDTSKVTSFDYMFKDALFMNADLRRWEVGPTATLTNMFDNAQSQQAKFNAHPFFGNTPRREFFYARDVATLEDLNFPNEPNVAIAFNPATLAYNVRVPDKPTLDIGAWVTEYDNVQRPNATVKIDGTPVTFNTQGVLTHTVQLNMTPSTPSQVVLVEVTSPDTGTTQTYTLTLTAEIITDANLAAHVAGCLNEAPVTGLCTNYAAAQLIPTMPFWKTKYVTDLSNVFQGRGTFDANISAWDTSGVTTLASAFASASAFNQDISLWDTSKVTDMSSAFQQSTAFDQDIGRWDVNAVTSFGNMLDSAATFDQEIRGWNLNPAVTAADLTSMFSGATGMHATYTGVSGFANSPTLSFFNRSPDATLASLSVNGALSPIAFTPGVQTYSVTLPYQTNAIVNITVNEFDHTQLSYASAAVNGTSLTLNTTGSGIASVPLTATPNTAQAVNIVVTAPDRSTLTYTVNITRQSNDASLSNLISSIGSLSPVFAPATTAYGVTVPHAATTVTLTPTVNEPNATVVINGGNPITLSVGLNPIAVTVTSQDGSTTLTYTVTVTRLPSSDATLSNLTSSTGTLTPSFAPATTAYSFTVANAVTTLTLTPTVNDPNATVVVNNGNPIALAVGANPILVEVTAQDGTTKIIYTVTVTRAAALQAVIAGPTTPVSGAFSVVITFSQTVTQFTIADVTVVNGTATLMTGSGTTYTLTVSPTSASNVSISLTGGGGFRRRGDS</sequence>
<dbReference type="Proteomes" id="UP000028680">
    <property type="component" value="Chromosome"/>
</dbReference>
<feature type="chain" id="PRO_5042827431" evidence="1">
    <location>
        <begin position="33"/>
        <end position="1637"/>
    </location>
</feature>
<keyword evidence="5" id="KW-1185">Reference proteome</keyword>
<keyword evidence="1" id="KW-0732">Signal</keyword>
<dbReference type="Pfam" id="PF19078">
    <property type="entry name" value="Big_12"/>
    <property type="match status" value="1"/>
</dbReference>
<evidence type="ECO:0000313" key="4">
    <source>
        <dbReference type="EMBL" id="AII88070.1"/>
    </source>
</evidence>
<protein>
    <submittedName>
        <fullName evidence="4">Bacterial surface protein</fullName>
    </submittedName>
</protein>
<evidence type="ECO:0000313" key="5">
    <source>
        <dbReference type="Proteomes" id="UP000028680"/>
    </source>
</evidence>
<dbReference type="Pfam" id="PF12733">
    <property type="entry name" value="Cadherin-like"/>
    <property type="match status" value="5"/>
</dbReference>
<dbReference type="EMBL" id="CP003984">
    <property type="protein sequence ID" value="AII88070.1"/>
    <property type="molecule type" value="Genomic_DNA"/>
</dbReference>
<feature type="domain" description="Cadherin-like beta-sandwich-like" evidence="2">
    <location>
        <begin position="992"/>
        <end position="1084"/>
    </location>
</feature>
<feature type="domain" description="Cadherin-like beta-sandwich-like" evidence="2">
    <location>
        <begin position="504"/>
        <end position="595"/>
    </location>
</feature>
<dbReference type="RefSeq" id="WP_052377184.1">
    <property type="nucleotide sequence ID" value="NZ_CP003984.1"/>
</dbReference>
<feature type="domain" description="Cadherin-like beta-sandwich-like" evidence="2">
    <location>
        <begin position="1473"/>
        <end position="1555"/>
    </location>
</feature>
<evidence type="ECO:0000259" key="2">
    <source>
        <dbReference type="Pfam" id="PF12733"/>
    </source>
</evidence>
<dbReference type="InterPro" id="IPR044048">
    <property type="entry name" value="Big_12"/>
</dbReference>
<dbReference type="InterPro" id="IPR025883">
    <property type="entry name" value="Cadherin-like_domain"/>
</dbReference>
<evidence type="ECO:0000256" key="1">
    <source>
        <dbReference type="SAM" id="SignalP"/>
    </source>
</evidence>
<feature type="domain" description="Cadherin-like beta-sandwich-like" evidence="2">
    <location>
        <begin position="1391"/>
        <end position="1464"/>
    </location>
</feature>
<proteinExistence type="predicted"/>
<reference evidence="4 5" key="1">
    <citation type="journal article" date="2014" name="ISME J.">
        <title>Adaptation of an abundant Roseobacter RCA organism to pelagic systems revealed by genomic and transcriptomic analyses.</title>
        <authorList>
            <person name="Voget S."/>
            <person name="Wemheuer B."/>
            <person name="Brinkhoff T."/>
            <person name="Vollmers J."/>
            <person name="Dietrich S."/>
            <person name="Giebel H.A."/>
            <person name="Beardsley C."/>
            <person name="Sardemann C."/>
            <person name="Bakenhus I."/>
            <person name="Billerbeck S."/>
            <person name="Daniel R."/>
            <person name="Simon M."/>
        </authorList>
    </citation>
    <scope>NUCLEOTIDE SEQUENCE [LARGE SCALE GENOMIC DNA]</scope>
    <source>
        <strain evidence="4 5">RCA23</strain>
    </source>
</reference>
<feature type="domain" description="Cadherin-like beta-sandwich-like" evidence="2">
    <location>
        <begin position="1273"/>
        <end position="1375"/>
    </location>
</feature>
<dbReference type="Pfam" id="PF03382">
    <property type="entry name" value="DUF285"/>
    <property type="match status" value="5"/>
</dbReference>
<gene>
    <name evidence="4" type="ORF">RCA23_c25520</name>
</gene>